<evidence type="ECO:0000256" key="17">
    <source>
        <dbReference type="ARBA" id="ARBA00048679"/>
    </source>
</evidence>
<keyword evidence="9 18" id="KW-0418">Kinase</keyword>
<dbReference type="GO" id="GO:0106310">
    <property type="term" value="F:protein serine kinase activity"/>
    <property type="evidence" value="ECO:0007669"/>
    <property type="project" value="RHEA"/>
</dbReference>
<comment type="subcellular location">
    <subcellularLocation>
        <location evidence="1">Cell membrane</location>
        <topology evidence="1">Single-pass type I membrane protein</topology>
    </subcellularLocation>
</comment>
<keyword evidence="3 18" id="KW-0723">Serine/threonine-protein kinase</keyword>
<evidence type="ECO:0000256" key="12">
    <source>
        <dbReference type="ARBA" id="ARBA00023136"/>
    </source>
</evidence>
<protein>
    <recommendedName>
        <fullName evidence="18">Receptor-like serine/threonine-protein kinase</fullName>
        <ecNumber evidence="18">2.7.11.1</ecNumber>
    </recommendedName>
</protein>
<feature type="transmembrane region" description="Helical" evidence="20">
    <location>
        <begin position="40"/>
        <end position="62"/>
    </location>
</feature>
<dbReference type="Pfam" id="PF08276">
    <property type="entry name" value="PAN_2"/>
    <property type="match status" value="1"/>
</dbReference>
<dbReference type="InterPro" id="IPR001245">
    <property type="entry name" value="Ser-Thr/Tyr_kinase_cat_dom"/>
</dbReference>
<evidence type="ECO:0000313" key="24">
    <source>
        <dbReference type="EMBL" id="PNS23974.2"/>
    </source>
</evidence>
<keyword evidence="2" id="KW-1003">Cell membrane</keyword>
<dbReference type="EMBL" id="KZ623347">
    <property type="protein sequence ID" value="PNS23974.2"/>
    <property type="molecule type" value="Genomic_DNA"/>
</dbReference>
<dbReference type="CDD" id="cd14066">
    <property type="entry name" value="STKc_IRAK"/>
    <property type="match status" value="1"/>
</dbReference>
<keyword evidence="10 18" id="KW-0067">ATP-binding</keyword>
<dbReference type="SMART" id="SM00220">
    <property type="entry name" value="S_TKc"/>
    <property type="match status" value="1"/>
</dbReference>
<evidence type="ECO:0000256" key="11">
    <source>
        <dbReference type="ARBA" id="ARBA00022989"/>
    </source>
</evidence>
<evidence type="ECO:0000256" key="10">
    <source>
        <dbReference type="ARBA" id="ARBA00022840"/>
    </source>
</evidence>
<keyword evidence="7" id="KW-0430">Lectin</keyword>
<reference evidence="24" key="1">
    <citation type="journal article" date="2006" name="Science">
        <title>The genome of black cottonwood, Populus trichocarpa (Torr. &amp; Gray).</title>
        <authorList>
            <person name="Tuskan G.A."/>
            <person name="Difazio S."/>
            <person name="Jansson S."/>
            <person name="Bohlmann J."/>
            <person name="Grigoriev I."/>
            <person name="Hellsten U."/>
            <person name="Putnam N."/>
            <person name="Ralph S."/>
            <person name="Rombauts S."/>
            <person name="Salamov A."/>
            <person name="Schein J."/>
            <person name="Sterck L."/>
            <person name="Aerts A."/>
            <person name="Bhalerao R.R."/>
            <person name="Bhalerao R.P."/>
            <person name="Blaudez D."/>
            <person name="Boerjan W."/>
            <person name="Brun A."/>
            <person name="Brunner A."/>
            <person name="Busov V."/>
            <person name="Campbell M."/>
            <person name="Carlson J."/>
            <person name="Chalot M."/>
            <person name="Chapman J."/>
            <person name="Chen G.L."/>
            <person name="Cooper D."/>
            <person name="Coutinho P.M."/>
            <person name="Couturier J."/>
            <person name="Covert S."/>
            <person name="Cronk Q."/>
            <person name="Cunningham R."/>
            <person name="Davis J."/>
            <person name="Degroeve S."/>
            <person name="Dejardin A."/>
            <person name="Depamphilis C."/>
            <person name="Detter J."/>
            <person name="Dirks B."/>
            <person name="Dubchak I."/>
            <person name="Duplessis S."/>
            <person name="Ehlting J."/>
            <person name="Ellis B."/>
            <person name="Gendler K."/>
            <person name="Goodstein D."/>
            <person name="Gribskov M."/>
            <person name="Grimwood J."/>
            <person name="Groover A."/>
            <person name="Gunter L."/>
            <person name="Hamberger B."/>
            <person name="Heinze B."/>
            <person name="Helariutta Y."/>
            <person name="Henrissat B."/>
            <person name="Holligan D."/>
            <person name="Holt R."/>
            <person name="Huang W."/>
            <person name="Islam-Faridi N."/>
            <person name="Jones S."/>
            <person name="Jones-Rhoades M."/>
            <person name="Jorgensen R."/>
            <person name="Joshi C."/>
            <person name="Kangasjarvi J."/>
            <person name="Karlsson J."/>
            <person name="Kelleher C."/>
            <person name="Kirkpatrick R."/>
            <person name="Kirst M."/>
            <person name="Kohler A."/>
            <person name="Kalluri U."/>
            <person name="Larimer F."/>
            <person name="Leebens-Mack J."/>
            <person name="Leple J.C."/>
            <person name="Locascio P."/>
            <person name="Lou Y."/>
            <person name="Lucas S."/>
            <person name="Martin F."/>
            <person name="Montanini B."/>
            <person name="Napoli C."/>
            <person name="Nelson D.R."/>
            <person name="Nelson C."/>
            <person name="Nieminen K."/>
            <person name="Nilsson O."/>
            <person name="Pereda V."/>
            <person name="Peter G."/>
            <person name="Philippe R."/>
            <person name="Pilate G."/>
            <person name="Poliakov A."/>
            <person name="Razumovskaya J."/>
            <person name="Richardson P."/>
            <person name="Rinaldi C."/>
            <person name="Ritland K."/>
            <person name="Rouze P."/>
            <person name="Ryaboy D."/>
            <person name="Schmutz J."/>
            <person name="Schrader J."/>
            <person name="Segerman B."/>
            <person name="Shin H."/>
            <person name="Siddiqui A."/>
            <person name="Sterky F."/>
            <person name="Terry A."/>
            <person name="Tsai C.J."/>
            <person name="Uberbacher E."/>
            <person name="Unneberg P."/>
            <person name="Vahala J."/>
            <person name="Wall K."/>
            <person name="Wessler S."/>
            <person name="Yang G."/>
            <person name="Yin T."/>
            <person name="Douglas C."/>
            <person name="Marra M."/>
            <person name="Sandberg G."/>
            <person name="Van de Peer Y."/>
            <person name="Rokhsar D."/>
        </authorList>
    </citation>
    <scope>NUCLEOTIDE SEQUENCE [LARGE SCALE GENOMIC DNA]</scope>
    <source>
        <strain evidence="24">Nisqually-1</strain>
    </source>
</reference>
<sequence>MKKKTDIISWKESSHLTSKLSSNKVFVCVNKRENTSMGRLSEFFACSFLFFILTTCTTPVIINPSNSITDGETLVSAGGSFELGFFNPGSSNNQYLGIWYVKSPEPVVVWVANREVPLSNKFGALNISSQGVLVIYSSTNDIVWSSNPSRTAEDPVAELLESGNLVVREGNDNNPDNFLWQSFDYPCDTLLPGMKLGFNLVTRLDRFLSSWKSDEDPARGEFTFLVDPNNGYPQLLLKSGNAIQLRTKLPSPTPNITFGQNSTDFVLNNNEVSFGNQSSGFSRFKLSPSGLASTYKWNDRTHSWLVYSLLASDWCENYALCGSFASCDINASPACGCLDGFVPKSPESWNLGDWSGGCIRKTPLNCSDKDVFTKYTVSKLPETSFSWFDERINLKECEVICLKNCFCTAYANSDIKGGGSGCLIWSRDLIDIRGSDADGQVLYVRLAVSESGVAVEKGNNNGKKKAGIIASTVVFGMGMLMLGMIFCIRRRKFRMNDNFKDVRKEDMEFPIFYLSTVANATGNFSSRNKLGEGGFGPVYKGILAEGQEIAVKRLSKSSGQGLNEFKNEVILIAKLQHRNLVKLLGYCIHEDEKMLIYEYMPNKSLDFFIFDQTRRKLLDWSKCMNIIVGIARGLLYLHQDSRLRIIHRDIKASNILLDNELNPKISDFGLARMFRGDQTEANTHRVVGTYGYMSPEYASNGHFSVKTDVFSFGVLVLEIVSGNKNRGFRHPDQTLNLLGHAWILWIKGTPLELIDECLANSSNVSEVLRCIHVALLCVQQRPEDRPNMPTIVQILGNENPLPQPKQPGFFIGRNPLEQDTSSNRNNVYSANEASLTSLEAR</sequence>
<dbReference type="Pfam" id="PF11883">
    <property type="entry name" value="DUF3403"/>
    <property type="match status" value="1"/>
</dbReference>
<keyword evidence="15" id="KW-0325">Glycoprotein</keyword>
<keyword evidence="4 18" id="KW-0808">Transferase</keyword>
<dbReference type="PROSITE" id="PS50948">
    <property type="entry name" value="PAN"/>
    <property type="match status" value="1"/>
</dbReference>
<evidence type="ECO:0000256" key="7">
    <source>
        <dbReference type="ARBA" id="ARBA00022734"/>
    </source>
</evidence>
<keyword evidence="5 20" id="KW-0812">Transmembrane</keyword>
<dbReference type="Pfam" id="PF07714">
    <property type="entry name" value="PK_Tyr_Ser-Thr"/>
    <property type="match status" value="1"/>
</dbReference>
<dbReference type="InterPro" id="IPR011009">
    <property type="entry name" value="Kinase-like_dom_sf"/>
</dbReference>
<dbReference type="EC" id="2.7.11.1" evidence="18"/>
<reference evidence="24" key="2">
    <citation type="submission" date="2017-07" db="EMBL/GenBank/DDBJ databases">
        <title>WGS assembly of Populus trichocarpa.</title>
        <authorList>
            <person name="Tuskan G."/>
            <person name="Difazio S."/>
            <person name="Jansson S."/>
            <person name="Bohlmann J."/>
            <person name="Grigoriev I."/>
            <person name="Hellsten U."/>
            <person name="Putnam N."/>
            <person name="Ralph S."/>
            <person name="Rombauts S."/>
            <person name="Salamov A."/>
            <person name="Schein J."/>
            <person name="Sterck L."/>
            <person name="Aerts A."/>
            <person name="Bhalerao R."/>
            <person name="Bhalerao R."/>
            <person name="Blaudez D."/>
            <person name="Boerjan W."/>
            <person name="Brun A."/>
            <person name="Brunner A."/>
            <person name="Busov V."/>
            <person name="Campbell M."/>
            <person name="Carlson J."/>
            <person name="Chalot M."/>
            <person name="Chapman J."/>
            <person name="Chen G."/>
            <person name="Cooper D."/>
            <person name="Coutinho P."/>
            <person name="Couturier J."/>
            <person name="Covert S."/>
            <person name="Cronk Q."/>
            <person name="Cunningham R."/>
            <person name="Davis J."/>
            <person name="Degroeve S."/>
            <person name="Dejardin A."/>
            <person name="Depamphilis C."/>
            <person name="Detter J."/>
            <person name="Dirks B."/>
            <person name="Dubchak I."/>
            <person name="Duplessis S."/>
            <person name="Ehlting J."/>
            <person name="Ellis B."/>
            <person name="Gendler K."/>
            <person name="Goodstein D."/>
            <person name="Gribskov M."/>
            <person name="Grimwood J."/>
            <person name="Groover A."/>
            <person name="Gunter L."/>
            <person name="Hamberger B."/>
            <person name="Heinze B."/>
            <person name="Helariutta Y."/>
            <person name="Henrissat B."/>
            <person name="Holligan D."/>
            <person name="Holt R."/>
            <person name="Huang W."/>
            <person name="Islam-Faridi N."/>
            <person name="Jones S."/>
            <person name="Jones-Rhoades M."/>
            <person name="Jorgensen R."/>
            <person name="Joshi C."/>
            <person name="Kangasjarvi J."/>
            <person name="Karlsson J."/>
            <person name="Kelleher C."/>
            <person name="Kirkpatrick R."/>
            <person name="Kirst M."/>
            <person name="Kohler A."/>
            <person name="Kalluri U."/>
            <person name="Larimer F."/>
            <person name="Leebens-Mack J."/>
            <person name="Leple J."/>
            <person name="Locascio P."/>
            <person name="Lou Y."/>
            <person name="Lucas S."/>
            <person name="Martin F."/>
            <person name="Montanini B."/>
            <person name="Napoli C."/>
            <person name="Nelson D."/>
            <person name="Nelson C."/>
            <person name="Nieminen K."/>
            <person name="Nilsson O."/>
            <person name="Pereda V."/>
            <person name="Peter G."/>
            <person name="Philippe R."/>
            <person name="Pilate G."/>
            <person name="Poliakov A."/>
            <person name="Razumovskaya J."/>
            <person name="Richardson P."/>
            <person name="Rinaldi C."/>
            <person name="Ritland K."/>
            <person name="Rouze P."/>
            <person name="Ryaboy D."/>
            <person name="Schmutz J."/>
            <person name="Schrader J."/>
            <person name="Segerman B."/>
            <person name="Shin H."/>
            <person name="Siddiqui A."/>
            <person name="Sterky F."/>
            <person name="Terry A."/>
            <person name="Tsai C."/>
            <person name="Uberbacher E."/>
            <person name="Unneberg P."/>
            <person name="Vahala J."/>
            <person name="Wall K."/>
            <person name="Wessler S."/>
            <person name="Yang G."/>
            <person name="Yin T."/>
            <person name="Douglas C."/>
            <person name="Marra M."/>
            <person name="Sandberg G."/>
            <person name="Van De Peer Y."/>
            <person name="Rokhsar D."/>
        </authorList>
    </citation>
    <scope>NUCLEOTIDE SEQUENCE</scope>
    <source>
        <strain evidence="24">Nisqually-1</strain>
    </source>
</reference>
<evidence type="ECO:0000256" key="20">
    <source>
        <dbReference type="SAM" id="Phobius"/>
    </source>
</evidence>
<dbReference type="InParanoid" id="A0A2K1R9L9"/>
<dbReference type="PANTHER" id="PTHR27002:SF825">
    <property type="entry name" value="RECEPTOR-LIKE SERINE_THREONINE-PROTEIN KINASE"/>
    <property type="match status" value="1"/>
</dbReference>
<dbReference type="InterPro" id="IPR008271">
    <property type="entry name" value="Ser/Thr_kinase_AS"/>
</dbReference>
<dbReference type="SUPFAM" id="SSF51110">
    <property type="entry name" value="alpha-D-mannose-specific plant lectins"/>
    <property type="match status" value="1"/>
</dbReference>
<feature type="domain" description="Bulb-type lectin" evidence="22">
    <location>
        <begin position="59"/>
        <end position="180"/>
    </location>
</feature>
<evidence type="ECO:0000256" key="1">
    <source>
        <dbReference type="ARBA" id="ARBA00004251"/>
    </source>
</evidence>
<dbReference type="Gene3D" id="3.30.200.20">
    <property type="entry name" value="Phosphorylase Kinase, domain 1"/>
    <property type="match status" value="1"/>
</dbReference>
<dbReference type="PROSITE" id="PS00108">
    <property type="entry name" value="PROTEIN_KINASE_ST"/>
    <property type="match status" value="1"/>
</dbReference>
<feature type="domain" description="Protein kinase" evidence="21">
    <location>
        <begin position="524"/>
        <end position="809"/>
    </location>
</feature>
<dbReference type="Pfam" id="PF00954">
    <property type="entry name" value="S_locus_glycop"/>
    <property type="match status" value="1"/>
</dbReference>
<organism evidence="24">
    <name type="scientific">Populus trichocarpa</name>
    <name type="common">Western balsam poplar</name>
    <name type="synonym">Populus balsamifera subsp. trichocarpa</name>
    <dbReference type="NCBI Taxonomy" id="3694"/>
    <lineage>
        <taxon>Eukaryota</taxon>
        <taxon>Viridiplantae</taxon>
        <taxon>Streptophyta</taxon>
        <taxon>Embryophyta</taxon>
        <taxon>Tracheophyta</taxon>
        <taxon>Spermatophyta</taxon>
        <taxon>Magnoliopsida</taxon>
        <taxon>eudicotyledons</taxon>
        <taxon>Gunneridae</taxon>
        <taxon>Pentapetalae</taxon>
        <taxon>rosids</taxon>
        <taxon>fabids</taxon>
        <taxon>Malpighiales</taxon>
        <taxon>Salicaceae</taxon>
        <taxon>Saliceae</taxon>
        <taxon>Populus</taxon>
    </lineage>
</organism>
<dbReference type="OMA" id="VYYEYDL"/>
<dbReference type="InterPro" id="IPR000858">
    <property type="entry name" value="S_locus_glycoprot_dom"/>
</dbReference>
<keyword evidence="11 20" id="KW-1133">Transmembrane helix</keyword>
<feature type="compositionally biased region" description="Polar residues" evidence="19">
    <location>
        <begin position="817"/>
        <end position="841"/>
    </location>
</feature>
<dbReference type="CDD" id="cd00028">
    <property type="entry name" value="B_lectin"/>
    <property type="match status" value="1"/>
</dbReference>
<evidence type="ECO:0000259" key="21">
    <source>
        <dbReference type="PROSITE" id="PS50011"/>
    </source>
</evidence>
<comment type="catalytic activity">
    <reaction evidence="16 18">
        <text>L-threonyl-[protein] + ATP = O-phospho-L-threonyl-[protein] + ADP + H(+)</text>
        <dbReference type="Rhea" id="RHEA:46608"/>
        <dbReference type="Rhea" id="RHEA-COMP:11060"/>
        <dbReference type="Rhea" id="RHEA-COMP:11605"/>
        <dbReference type="ChEBI" id="CHEBI:15378"/>
        <dbReference type="ChEBI" id="CHEBI:30013"/>
        <dbReference type="ChEBI" id="CHEBI:30616"/>
        <dbReference type="ChEBI" id="CHEBI:61977"/>
        <dbReference type="ChEBI" id="CHEBI:456216"/>
        <dbReference type="EC" id="2.7.11.1"/>
    </reaction>
</comment>
<dbReference type="SMR" id="A0A2K1R9L9"/>
<dbReference type="InterPro" id="IPR021820">
    <property type="entry name" value="S-locus_recpt_kinase_C"/>
</dbReference>
<dbReference type="FunFam" id="3.30.200.20:FF:000330">
    <property type="entry name" value="G-type lectin S-receptor-like serine/threonine-protein kinase At4g03230"/>
    <property type="match status" value="1"/>
</dbReference>
<dbReference type="InterPro" id="IPR000719">
    <property type="entry name" value="Prot_kinase_dom"/>
</dbReference>
<evidence type="ECO:0000256" key="9">
    <source>
        <dbReference type="ARBA" id="ARBA00022777"/>
    </source>
</evidence>
<evidence type="ECO:0000259" key="23">
    <source>
        <dbReference type="PROSITE" id="PS50948"/>
    </source>
</evidence>
<evidence type="ECO:0000256" key="15">
    <source>
        <dbReference type="ARBA" id="ARBA00023180"/>
    </source>
</evidence>
<dbReference type="InterPro" id="IPR024171">
    <property type="entry name" value="SRK-like_kinase"/>
</dbReference>
<evidence type="ECO:0000256" key="4">
    <source>
        <dbReference type="ARBA" id="ARBA00022679"/>
    </source>
</evidence>
<dbReference type="GO" id="GO:0005886">
    <property type="term" value="C:plasma membrane"/>
    <property type="evidence" value="ECO:0007669"/>
    <property type="project" value="UniProtKB-SubCell"/>
</dbReference>
<dbReference type="GO" id="GO:0005524">
    <property type="term" value="F:ATP binding"/>
    <property type="evidence" value="ECO:0007669"/>
    <property type="project" value="UniProtKB-KW"/>
</dbReference>
<dbReference type="CDD" id="cd01098">
    <property type="entry name" value="PAN_AP_plant"/>
    <property type="match status" value="1"/>
</dbReference>
<dbReference type="SMART" id="SM00473">
    <property type="entry name" value="PAN_AP"/>
    <property type="match status" value="1"/>
</dbReference>
<keyword evidence="14" id="KW-0675">Receptor</keyword>
<accession>A0A2K1R9L9</accession>
<dbReference type="FunFam" id="2.90.10.10:FF:000004">
    <property type="entry name" value="G-type lectin S-receptor-like serine/threonine-protein kinase"/>
    <property type="match status" value="1"/>
</dbReference>
<dbReference type="SMART" id="SM00108">
    <property type="entry name" value="B_lectin"/>
    <property type="match status" value="1"/>
</dbReference>
<comment type="similarity">
    <text evidence="18">Belongs to the protein kinase superfamily. Ser/Thr protein kinase family.</text>
</comment>
<comment type="catalytic activity">
    <reaction evidence="17 18">
        <text>L-seryl-[protein] + ATP = O-phospho-L-seryl-[protein] + ADP + H(+)</text>
        <dbReference type="Rhea" id="RHEA:17989"/>
        <dbReference type="Rhea" id="RHEA-COMP:9863"/>
        <dbReference type="Rhea" id="RHEA-COMP:11604"/>
        <dbReference type="ChEBI" id="CHEBI:15378"/>
        <dbReference type="ChEBI" id="CHEBI:29999"/>
        <dbReference type="ChEBI" id="CHEBI:30616"/>
        <dbReference type="ChEBI" id="CHEBI:83421"/>
        <dbReference type="ChEBI" id="CHEBI:456216"/>
        <dbReference type="EC" id="2.7.11.1"/>
    </reaction>
</comment>
<dbReference type="InterPro" id="IPR036426">
    <property type="entry name" value="Bulb-type_lectin_dom_sf"/>
</dbReference>
<dbReference type="Pfam" id="PF01453">
    <property type="entry name" value="B_lectin"/>
    <property type="match status" value="1"/>
</dbReference>
<keyword evidence="13" id="KW-1015">Disulfide bond</keyword>
<dbReference type="Gene3D" id="2.90.10.10">
    <property type="entry name" value="Bulb-type lectin domain"/>
    <property type="match status" value="1"/>
</dbReference>
<evidence type="ECO:0000259" key="22">
    <source>
        <dbReference type="PROSITE" id="PS50927"/>
    </source>
</evidence>
<evidence type="ECO:0000256" key="13">
    <source>
        <dbReference type="ARBA" id="ARBA00023157"/>
    </source>
</evidence>
<dbReference type="PROSITE" id="PS50927">
    <property type="entry name" value="BULB_LECTIN"/>
    <property type="match status" value="1"/>
</dbReference>
<dbReference type="PROSITE" id="PS50011">
    <property type="entry name" value="PROTEIN_KINASE_DOM"/>
    <property type="match status" value="1"/>
</dbReference>
<evidence type="ECO:0000256" key="8">
    <source>
        <dbReference type="ARBA" id="ARBA00022741"/>
    </source>
</evidence>
<dbReference type="GO" id="GO:0004674">
    <property type="term" value="F:protein serine/threonine kinase activity"/>
    <property type="evidence" value="ECO:0007669"/>
    <property type="project" value="UniProtKB-KW"/>
</dbReference>
<dbReference type="Gene3D" id="1.10.510.10">
    <property type="entry name" value="Transferase(Phosphotransferase) domain 1"/>
    <property type="match status" value="1"/>
</dbReference>
<dbReference type="GO" id="GO:0048544">
    <property type="term" value="P:recognition of pollen"/>
    <property type="evidence" value="ECO:0007669"/>
    <property type="project" value="InterPro"/>
</dbReference>
<evidence type="ECO:0000256" key="19">
    <source>
        <dbReference type="SAM" id="MobiDB-lite"/>
    </source>
</evidence>
<evidence type="ECO:0000256" key="6">
    <source>
        <dbReference type="ARBA" id="ARBA00022729"/>
    </source>
</evidence>
<evidence type="ECO:0000256" key="16">
    <source>
        <dbReference type="ARBA" id="ARBA00047899"/>
    </source>
</evidence>
<name>A0A2K1R9L9_POPTR</name>
<feature type="transmembrane region" description="Helical" evidence="20">
    <location>
        <begin position="466"/>
        <end position="488"/>
    </location>
</feature>
<dbReference type="Gramene" id="Potri.011G125301.1.v4.1">
    <property type="protein sequence ID" value="Potri.011G125301.1.v4.1"/>
    <property type="gene ID" value="Potri.011G125301.v4.1"/>
</dbReference>
<dbReference type="PIRSF" id="PIRSF000641">
    <property type="entry name" value="SRK"/>
    <property type="match status" value="1"/>
</dbReference>
<keyword evidence="6" id="KW-0732">Signal</keyword>
<evidence type="ECO:0000256" key="18">
    <source>
        <dbReference type="PIRNR" id="PIRNR000641"/>
    </source>
</evidence>
<evidence type="ECO:0000256" key="14">
    <source>
        <dbReference type="ARBA" id="ARBA00023170"/>
    </source>
</evidence>
<dbReference type="SUPFAM" id="SSF56112">
    <property type="entry name" value="Protein kinase-like (PK-like)"/>
    <property type="match status" value="1"/>
</dbReference>
<keyword evidence="8 18" id="KW-0547">Nucleotide-binding</keyword>
<evidence type="ECO:0000256" key="2">
    <source>
        <dbReference type="ARBA" id="ARBA00022475"/>
    </source>
</evidence>
<feature type="region of interest" description="Disordered" evidence="19">
    <location>
        <begin position="796"/>
        <end position="841"/>
    </location>
</feature>
<gene>
    <name evidence="24" type="ORF">POPTR_T023200</name>
</gene>
<dbReference type="AlphaFoldDB" id="A0A2K1R9L9"/>
<keyword evidence="12 20" id="KW-0472">Membrane</keyword>
<evidence type="ECO:0000256" key="5">
    <source>
        <dbReference type="ARBA" id="ARBA00022692"/>
    </source>
</evidence>
<dbReference type="FunFam" id="1.10.510.10:FF:000060">
    <property type="entry name" value="G-type lectin S-receptor-like serine/threonine-protein kinase"/>
    <property type="match status" value="1"/>
</dbReference>
<dbReference type="InterPro" id="IPR003609">
    <property type="entry name" value="Pan_app"/>
</dbReference>
<dbReference type="InterPro" id="IPR001480">
    <property type="entry name" value="Bulb-type_lectin_dom"/>
</dbReference>
<proteinExistence type="inferred from homology"/>
<evidence type="ECO:0000256" key="3">
    <source>
        <dbReference type="ARBA" id="ARBA00022527"/>
    </source>
</evidence>
<feature type="domain" description="Apple" evidence="23">
    <location>
        <begin position="366"/>
        <end position="448"/>
    </location>
</feature>
<dbReference type="GO" id="GO:0030246">
    <property type="term" value="F:carbohydrate binding"/>
    <property type="evidence" value="ECO:0007669"/>
    <property type="project" value="UniProtKB-KW"/>
</dbReference>
<dbReference type="PANTHER" id="PTHR27002">
    <property type="entry name" value="RECEPTOR-LIKE SERINE/THREONINE-PROTEIN KINASE SD1-8"/>
    <property type="match status" value="1"/>
</dbReference>